<accession>A0A2M8P0W9</accession>
<comment type="caution">
    <text evidence="2">The sequence shown here is derived from an EMBL/GenBank/DDBJ whole genome shotgun (WGS) entry which is preliminary data.</text>
</comment>
<evidence type="ECO:0000313" key="2">
    <source>
        <dbReference type="EMBL" id="PJF31185.1"/>
    </source>
</evidence>
<proteinExistence type="predicted"/>
<protein>
    <recommendedName>
        <fullName evidence="4">DUF2569 domain-containing protein</fullName>
    </recommendedName>
</protein>
<feature type="transmembrane region" description="Helical" evidence="1">
    <location>
        <begin position="54"/>
        <end position="75"/>
    </location>
</feature>
<organism evidence="2 3">
    <name type="scientific">Candidatus Thermofonsia Clade 1 bacterium</name>
    <dbReference type="NCBI Taxonomy" id="2364210"/>
    <lineage>
        <taxon>Bacteria</taxon>
        <taxon>Bacillati</taxon>
        <taxon>Chloroflexota</taxon>
        <taxon>Candidatus Thermofontia</taxon>
        <taxon>Candidatus Thermofonsia Clade 1</taxon>
    </lineage>
</organism>
<evidence type="ECO:0008006" key="4">
    <source>
        <dbReference type="Google" id="ProtNLM"/>
    </source>
</evidence>
<dbReference type="Proteomes" id="UP000228921">
    <property type="component" value="Unassembled WGS sequence"/>
</dbReference>
<reference evidence="2 3" key="1">
    <citation type="submission" date="2017-11" db="EMBL/GenBank/DDBJ databases">
        <title>Evolution of Phototrophy in the Chloroflexi Phylum Driven by Horizontal Gene Transfer.</title>
        <authorList>
            <person name="Ward L.M."/>
            <person name="Hemp J."/>
            <person name="Shih P.M."/>
            <person name="Mcglynn S.E."/>
            <person name="Fischer W."/>
        </authorList>
    </citation>
    <scope>NUCLEOTIDE SEQUENCE [LARGE SCALE GENOMIC DNA]</scope>
    <source>
        <strain evidence="2">CP2_2F</strain>
    </source>
</reference>
<evidence type="ECO:0000313" key="3">
    <source>
        <dbReference type="Proteomes" id="UP000228921"/>
    </source>
</evidence>
<gene>
    <name evidence="2" type="ORF">CUN51_04775</name>
</gene>
<keyword evidence="1" id="KW-0812">Transmembrane</keyword>
<dbReference type="AlphaFoldDB" id="A0A2M8P0W9"/>
<keyword evidence="1" id="KW-1133">Transmembrane helix</keyword>
<name>A0A2M8P0W9_9CHLR</name>
<feature type="transmembrane region" description="Helical" evidence="1">
    <location>
        <begin position="82"/>
        <end position="101"/>
    </location>
</feature>
<dbReference type="EMBL" id="PGTK01000004">
    <property type="protein sequence ID" value="PJF31185.1"/>
    <property type="molecule type" value="Genomic_DNA"/>
</dbReference>
<keyword evidence="1" id="KW-0472">Membrane</keyword>
<sequence length="151" mass="16462">MSETTRRYRPLGLMIAIAATGVGYGLLPMFPLLLTLWTNLTQRLAGIDFIGGSVGWLGVSLGALTLIACVAAWIGRPRGVRLFLIGMVWIQVIFNLARLIASLSSAPTLPEVGGTFLNNASVLICQAPLLTLVPLYVTWYLNRAPARQFYR</sequence>
<feature type="transmembrane region" description="Helical" evidence="1">
    <location>
        <begin position="121"/>
        <end position="141"/>
    </location>
</feature>
<evidence type="ECO:0000256" key="1">
    <source>
        <dbReference type="SAM" id="Phobius"/>
    </source>
</evidence>
<feature type="transmembrane region" description="Helical" evidence="1">
    <location>
        <begin position="12"/>
        <end position="34"/>
    </location>
</feature>